<feature type="transmembrane region" description="Helical" evidence="1">
    <location>
        <begin position="20"/>
        <end position="40"/>
    </location>
</feature>
<dbReference type="Proteomes" id="UP001177080">
    <property type="component" value="Unassembled WGS sequence"/>
</dbReference>
<protein>
    <submittedName>
        <fullName evidence="2">Uncharacterized protein</fullName>
    </submittedName>
</protein>
<feature type="transmembrane region" description="Helical" evidence="1">
    <location>
        <begin position="52"/>
        <end position="72"/>
    </location>
</feature>
<accession>A0ABT8XGE6</accession>
<dbReference type="EMBL" id="WHSC02000007">
    <property type="protein sequence ID" value="MDO6122818.1"/>
    <property type="molecule type" value="Genomic_DNA"/>
</dbReference>
<name>A0ABT8XGE6_9HYPH</name>
<keyword evidence="1" id="KW-0472">Membrane</keyword>
<evidence type="ECO:0000256" key="1">
    <source>
        <dbReference type="SAM" id="Phobius"/>
    </source>
</evidence>
<evidence type="ECO:0000313" key="2">
    <source>
        <dbReference type="EMBL" id="MDO6122818.1"/>
    </source>
</evidence>
<evidence type="ECO:0000313" key="3">
    <source>
        <dbReference type="Proteomes" id="UP001177080"/>
    </source>
</evidence>
<keyword evidence="1" id="KW-1133">Transmembrane helix</keyword>
<reference evidence="2" key="1">
    <citation type="submission" date="2022-04" db="EMBL/GenBank/DDBJ databases">
        <title>Shinella lacus sp. nov., a novel member of the genus Shinella from water.</title>
        <authorList>
            <person name="Deng Y."/>
        </authorList>
    </citation>
    <scope>NUCLEOTIDE SEQUENCE</scope>
    <source>
        <strain evidence="2">JCM 31239</strain>
    </source>
</reference>
<comment type="caution">
    <text evidence="2">The sequence shown here is derived from an EMBL/GenBank/DDBJ whole genome shotgun (WGS) entry which is preliminary data.</text>
</comment>
<dbReference type="RefSeq" id="WP_244760492.1">
    <property type="nucleotide sequence ID" value="NZ_JALJCJ010000002.1"/>
</dbReference>
<keyword evidence="3" id="KW-1185">Reference proteome</keyword>
<gene>
    <name evidence="2" type="ORF">GB928_016615</name>
</gene>
<organism evidence="2 3">
    <name type="scientific">Shinella curvata</name>
    <dbReference type="NCBI Taxonomy" id="1817964"/>
    <lineage>
        <taxon>Bacteria</taxon>
        <taxon>Pseudomonadati</taxon>
        <taxon>Pseudomonadota</taxon>
        <taxon>Alphaproteobacteria</taxon>
        <taxon>Hyphomicrobiales</taxon>
        <taxon>Rhizobiaceae</taxon>
        <taxon>Shinella</taxon>
    </lineage>
</organism>
<proteinExistence type="predicted"/>
<sequence>MDTIGEDGLLRHPVPVSAALRLFFLATGLFVIVIATYELYRGVWPFNFASPFFLFLIFGAWSVGGPIAWAGLTGPSTLWTIGRGRIVIERKQPFRKLQSDVFAQGDGSRLVVAEHESMDGDPTWSVVLAAPDGRRFETRRLQTRVAAERLLARIEAAFTTPEPSPQPPD</sequence>
<keyword evidence="1" id="KW-0812">Transmembrane</keyword>